<dbReference type="SUPFAM" id="SSF56112">
    <property type="entry name" value="Protein kinase-like (PK-like)"/>
    <property type="match status" value="1"/>
</dbReference>
<evidence type="ECO:0000313" key="2">
    <source>
        <dbReference type="EMBL" id="CAE0028707.1"/>
    </source>
</evidence>
<protein>
    <recommendedName>
        <fullName evidence="1">CHK kinase-like domain-containing protein</fullName>
    </recommendedName>
</protein>
<feature type="domain" description="CHK kinase-like" evidence="1">
    <location>
        <begin position="241"/>
        <end position="431"/>
    </location>
</feature>
<name>A0A7S3E6D2_9CHLO</name>
<dbReference type="InterPro" id="IPR011009">
    <property type="entry name" value="Kinase-like_dom_sf"/>
</dbReference>
<dbReference type="InterPro" id="IPR015897">
    <property type="entry name" value="CHK_kinase-like"/>
</dbReference>
<gene>
    <name evidence="2" type="ORF">CLAU1311_LOCUS9214</name>
</gene>
<dbReference type="PANTHER" id="PTHR11012">
    <property type="entry name" value="PROTEIN KINASE-LIKE DOMAIN-CONTAINING"/>
    <property type="match status" value="1"/>
</dbReference>
<dbReference type="AlphaFoldDB" id="A0A7S3E6D2"/>
<dbReference type="Gene3D" id="3.90.1200.10">
    <property type="match status" value="1"/>
</dbReference>
<organism evidence="2">
    <name type="scientific">Chloropicon laureae</name>
    <dbReference type="NCBI Taxonomy" id="464258"/>
    <lineage>
        <taxon>Eukaryota</taxon>
        <taxon>Viridiplantae</taxon>
        <taxon>Chlorophyta</taxon>
        <taxon>Chloropicophyceae</taxon>
        <taxon>Chloropicales</taxon>
        <taxon>Chloropicaceae</taxon>
        <taxon>Chloropicon</taxon>
    </lineage>
</organism>
<dbReference type="SMART" id="SM00587">
    <property type="entry name" value="CHK"/>
    <property type="match status" value="1"/>
</dbReference>
<dbReference type="InterPro" id="IPR004119">
    <property type="entry name" value="EcKL"/>
</dbReference>
<accession>A0A7S3E6D2</accession>
<reference evidence="2" key="1">
    <citation type="submission" date="2021-01" db="EMBL/GenBank/DDBJ databases">
        <authorList>
            <person name="Corre E."/>
            <person name="Pelletier E."/>
            <person name="Niang G."/>
            <person name="Scheremetjew M."/>
            <person name="Finn R."/>
            <person name="Kale V."/>
            <person name="Holt S."/>
            <person name="Cochrane G."/>
            <person name="Meng A."/>
            <person name="Brown T."/>
            <person name="Cohen L."/>
        </authorList>
    </citation>
    <scope>NUCLEOTIDE SEQUENCE</scope>
    <source>
        <strain evidence="2">RCC856</strain>
    </source>
</reference>
<evidence type="ECO:0000259" key="1">
    <source>
        <dbReference type="SMART" id="SM00587"/>
    </source>
</evidence>
<dbReference type="EMBL" id="HBHU01014129">
    <property type="protein sequence ID" value="CAE0028707.1"/>
    <property type="molecule type" value="Transcribed_RNA"/>
</dbReference>
<dbReference type="Pfam" id="PF02958">
    <property type="entry name" value="EcKL"/>
    <property type="match status" value="1"/>
</dbReference>
<proteinExistence type="predicted"/>
<sequence length="498" mass="54695">MAEAAAPQSTFKVLWSRSLEKLKERDLLDLAAKPGEAKSPSSSSSRWPSVRSVLTSLRSVESGGEKEVASPNSAATFGMAEAGALVYRVVAWKKCLARNLKVAEEDEALAAERQQRDTLAFLTRDWIAAALAAHCPPGQNVLIDDFVTESVGEGLGFLSKAFRITLTYKNEASAADLPKSLILKIGGTHEECFQVVADETDAYRREHSFYSEIVPILKEKKAKMRVPLVYTTTLVEGGARILMEDLGEIGFSVNQCDGLTKDQVAPLVAMAADMHAAFWPGCEGAAVIPNNVVKGEDRRSFIRRWNDGFSRQSRYEEFVASKGLKVYDIGVSEEVVLEIGAKIKANAAKILHHLTVVAPQTLIHADYRADNMILLHSGSCAVLDWQLHCTGPGAYDLTDIMVKSMKAADGVSCSEELLRHYHACLVAAGVKDYSWEQLNTDFRFSCLQQIMLVFDIGLDGIGADGQLIDDWLAFDLLRCMFKRLVTAIVDLKCLDLLN</sequence>
<dbReference type="PANTHER" id="PTHR11012:SF30">
    <property type="entry name" value="PROTEIN KINASE-LIKE DOMAIN-CONTAINING"/>
    <property type="match status" value="1"/>
</dbReference>